<keyword evidence="7" id="KW-1185">Reference proteome</keyword>
<dbReference type="EMBL" id="NRRY01000038">
    <property type="protein sequence ID" value="MBK1620372.1"/>
    <property type="molecule type" value="Genomic_DNA"/>
</dbReference>
<evidence type="ECO:0000256" key="2">
    <source>
        <dbReference type="ARBA" id="ARBA00022857"/>
    </source>
</evidence>
<gene>
    <name evidence="6" type="ORF">CKO42_18390</name>
</gene>
<organism evidence="6 7">
    <name type="scientific">Lamprobacter modestohalophilus</name>
    <dbReference type="NCBI Taxonomy" id="1064514"/>
    <lineage>
        <taxon>Bacteria</taxon>
        <taxon>Pseudomonadati</taxon>
        <taxon>Pseudomonadota</taxon>
        <taxon>Gammaproteobacteria</taxon>
        <taxon>Chromatiales</taxon>
        <taxon>Chromatiaceae</taxon>
        <taxon>Lamprobacter</taxon>
    </lineage>
</organism>
<dbReference type="AlphaFoldDB" id="A0A9X1B672"/>
<dbReference type="InterPro" id="IPR050765">
    <property type="entry name" value="Riboflavin_Biosynth_HTPR"/>
</dbReference>
<keyword evidence="2" id="KW-0521">NADP</keyword>
<dbReference type="PANTHER" id="PTHR38011:SF7">
    <property type="entry name" value="2,5-DIAMINO-6-RIBOSYLAMINO-4(3H)-PYRIMIDINONE 5'-PHOSPHATE REDUCTASE"/>
    <property type="match status" value="1"/>
</dbReference>
<dbReference type="GO" id="GO:0008703">
    <property type="term" value="F:5-amino-6-(5-phosphoribosylamino)uracil reductase activity"/>
    <property type="evidence" value="ECO:0007669"/>
    <property type="project" value="InterPro"/>
</dbReference>
<dbReference type="InterPro" id="IPR024072">
    <property type="entry name" value="DHFR-like_dom_sf"/>
</dbReference>
<comment type="caution">
    <text evidence="6">The sequence shown here is derived from an EMBL/GenBank/DDBJ whole genome shotgun (WGS) entry which is preliminary data.</text>
</comment>
<evidence type="ECO:0000313" key="7">
    <source>
        <dbReference type="Proteomes" id="UP001138768"/>
    </source>
</evidence>
<dbReference type="PANTHER" id="PTHR38011">
    <property type="entry name" value="DIHYDROFOLATE REDUCTASE FAMILY PROTEIN (AFU_ORTHOLOGUE AFUA_8G06820)"/>
    <property type="match status" value="1"/>
</dbReference>
<dbReference type="InterPro" id="IPR002734">
    <property type="entry name" value="RibDG_C"/>
</dbReference>
<evidence type="ECO:0000256" key="3">
    <source>
        <dbReference type="ARBA" id="ARBA00023002"/>
    </source>
</evidence>
<keyword evidence="3" id="KW-0560">Oxidoreductase</keyword>
<evidence type="ECO:0000256" key="4">
    <source>
        <dbReference type="SAM" id="MobiDB-lite"/>
    </source>
</evidence>
<evidence type="ECO:0000259" key="5">
    <source>
        <dbReference type="Pfam" id="PF01872"/>
    </source>
</evidence>
<evidence type="ECO:0000313" key="6">
    <source>
        <dbReference type="EMBL" id="MBK1620372.1"/>
    </source>
</evidence>
<comment type="pathway">
    <text evidence="1">Cofactor biosynthesis; riboflavin biosynthesis.</text>
</comment>
<feature type="region of interest" description="Disordered" evidence="4">
    <location>
        <begin position="175"/>
        <end position="198"/>
    </location>
</feature>
<protein>
    <recommendedName>
        <fullName evidence="5">Bacterial bifunctional deaminase-reductase C-terminal domain-containing protein</fullName>
    </recommendedName>
</protein>
<dbReference type="GO" id="GO:0009231">
    <property type="term" value="P:riboflavin biosynthetic process"/>
    <property type="evidence" value="ECO:0007669"/>
    <property type="project" value="InterPro"/>
</dbReference>
<sequence>MSNGSEPSSANAHRWQALLAASSGDRAAAAALGLVCDPVQHWRWSRPPSEASVDGLQDLWSLYLPFLPIDGSADRSCIIGHLGQSLDGCIATHVGDACFVTGPENITHLHRMRALADAVIVGAGTVAVDDPKLTTRLVPGPSPVRVVLDPDARVPSDRQVFTDGRAPTLLFRRPTSVRPTGVRPTGVRPTSDRGGEDGDAAVGYGDAELIEVPEGSASAARFDLAAVVDALRVRGLRRLFVEGGGVTVSRFLQQGLLDRLQITVAPLIIGSGRRGVTLPATERLADALRPAHRLYRMGEDVLFDCALQTDTANRDGLP</sequence>
<dbReference type="Pfam" id="PF01872">
    <property type="entry name" value="RibD_C"/>
    <property type="match status" value="1"/>
</dbReference>
<dbReference type="Gene3D" id="3.40.430.10">
    <property type="entry name" value="Dihydrofolate Reductase, subunit A"/>
    <property type="match status" value="1"/>
</dbReference>
<feature type="domain" description="Bacterial bifunctional deaminase-reductase C-terminal" evidence="5">
    <location>
        <begin position="80"/>
        <end position="278"/>
    </location>
</feature>
<reference evidence="6 7" key="1">
    <citation type="journal article" date="2020" name="Microorganisms">
        <title>Osmotic Adaptation and Compatible Solute Biosynthesis of Phototrophic Bacteria as Revealed from Genome Analyses.</title>
        <authorList>
            <person name="Imhoff J.F."/>
            <person name="Rahn T."/>
            <person name="Kunzel S."/>
            <person name="Keller A."/>
            <person name="Neulinger S.C."/>
        </authorList>
    </citation>
    <scope>NUCLEOTIDE SEQUENCE [LARGE SCALE GENOMIC DNA]</scope>
    <source>
        <strain evidence="6 7">DSM 25653</strain>
    </source>
</reference>
<proteinExistence type="predicted"/>
<dbReference type="Proteomes" id="UP001138768">
    <property type="component" value="Unassembled WGS sequence"/>
</dbReference>
<name>A0A9X1B672_9GAMM</name>
<evidence type="ECO:0000256" key="1">
    <source>
        <dbReference type="ARBA" id="ARBA00005104"/>
    </source>
</evidence>
<dbReference type="SUPFAM" id="SSF53597">
    <property type="entry name" value="Dihydrofolate reductase-like"/>
    <property type="match status" value="1"/>
</dbReference>
<accession>A0A9X1B672</accession>